<evidence type="ECO:0000313" key="3">
    <source>
        <dbReference type="Proteomes" id="UP000626109"/>
    </source>
</evidence>
<organism evidence="2 3">
    <name type="scientific">Polarella glacialis</name>
    <name type="common">Dinoflagellate</name>
    <dbReference type="NCBI Taxonomy" id="89957"/>
    <lineage>
        <taxon>Eukaryota</taxon>
        <taxon>Sar</taxon>
        <taxon>Alveolata</taxon>
        <taxon>Dinophyceae</taxon>
        <taxon>Suessiales</taxon>
        <taxon>Suessiaceae</taxon>
        <taxon>Polarella</taxon>
    </lineage>
</organism>
<feature type="region of interest" description="Disordered" evidence="1">
    <location>
        <begin position="50"/>
        <end position="73"/>
    </location>
</feature>
<name>A0A813LZ10_POLGL</name>
<evidence type="ECO:0000313" key="2">
    <source>
        <dbReference type="EMBL" id="CAE8742142.1"/>
    </source>
</evidence>
<accession>A0A813LZ10</accession>
<feature type="region of interest" description="Disordered" evidence="1">
    <location>
        <begin position="241"/>
        <end position="314"/>
    </location>
</feature>
<gene>
    <name evidence="2" type="ORF">PGLA2088_LOCUS50836</name>
</gene>
<sequence length="617" mass="67650">MEAGSEVPAELRPLLTLEGALYERDGWLLLAEYLPLRRFFCQLGAQPRAPGQADPDELEAASPEASLSQGSRLKSWRDSRGQGWIANRGARQRWFSLAKWQNLKLARLMAQLQLDMWARHMRAQPQIQRQVQAVQAVQSVQAIQRQERPLRRLRQKADGAASSEASQASGGVMSPAAWSVFGQFDPLFRCWLCPEASEQAVPLNPSPFDVYALLCASRLFAHLGSRLPFAWAGLWEVQEESQQSQEDTGHELLSQSSSSSSRRHLHNSPPSQSQSRPSRCRLTGKQPPSKQEPELESSASPASSSRKRGPEPGSLLHHTVQALKLSVRVAGGISGPVQRGDLDAVRFHLLRHGWAECSAAVPAALPLELKQRLGPKTMSRAEDAASRAEEAVMMAVRFSQVSLVKFLLRSADRRIGWAEAFGTNLFHSALANCVLQRATEGPESREVLRAVLSGRVANLDAPIWPELPALGGCATPVAPEAAATACPRQPFAPRWPLHEHANGSSEKVALRIRSEQSHSRLRSVLGLQLPFLRRGQGPLAWVVHAHSSICSNRSWMQEELGPRLCDLARVLVLHGANQACLSRRQQRSLGELLQGEGVAGAPVRTMQPLGCNPAPVS</sequence>
<evidence type="ECO:0000256" key="1">
    <source>
        <dbReference type="SAM" id="MobiDB-lite"/>
    </source>
</evidence>
<comment type="caution">
    <text evidence="2">The sequence shown here is derived from an EMBL/GenBank/DDBJ whole genome shotgun (WGS) entry which is preliminary data.</text>
</comment>
<feature type="compositionally biased region" description="Low complexity" evidence="1">
    <location>
        <begin position="267"/>
        <end position="277"/>
    </location>
</feature>
<dbReference type="Proteomes" id="UP000626109">
    <property type="component" value="Unassembled WGS sequence"/>
</dbReference>
<proteinExistence type="predicted"/>
<reference evidence="2" key="1">
    <citation type="submission" date="2021-02" db="EMBL/GenBank/DDBJ databases">
        <authorList>
            <person name="Dougan E. K."/>
            <person name="Rhodes N."/>
            <person name="Thang M."/>
            <person name="Chan C."/>
        </authorList>
    </citation>
    <scope>NUCLEOTIDE SEQUENCE</scope>
</reference>
<dbReference type="AlphaFoldDB" id="A0A813LZ10"/>
<dbReference type="EMBL" id="CAJNNW010037479">
    <property type="protein sequence ID" value="CAE8742142.1"/>
    <property type="molecule type" value="Genomic_DNA"/>
</dbReference>
<protein>
    <submittedName>
        <fullName evidence="2">Uncharacterized protein</fullName>
    </submittedName>
</protein>